<dbReference type="Pfam" id="PF12973">
    <property type="entry name" value="Cupin_7"/>
    <property type="match status" value="1"/>
</dbReference>
<name>A0A1F2WFS1_9ACTN</name>
<dbReference type="Proteomes" id="UP000177876">
    <property type="component" value="Unassembled WGS sequence"/>
</dbReference>
<gene>
    <name evidence="2" type="ORF">A2Y75_05785</name>
</gene>
<dbReference type="AlphaFoldDB" id="A0A1F2WFS1"/>
<protein>
    <recommendedName>
        <fullName evidence="1">ChrR-like cupin domain-containing protein</fullName>
    </recommendedName>
</protein>
<evidence type="ECO:0000313" key="3">
    <source>
        <dbReference type="Proteomes" id="UP000177876"/>
    </source>
</evidence>
<comment type="caution">
    <text evidence="2">The sequence shown here is derived from an EMBL/GenBank/DDBJ whole genome shotgun (WGS) entry which is preliminary data.</text>
</comment>
<dbReference type="InterPro" id="IPR025979">
    <property type="entry name" value="ChrR-like_cupin_dom"/>
</dbReference>
<accession>A0A1F2WFS1</accession>
<proteinExistence type="predicted"/>
<dbReference type="EMBL" id="MELK01000052">
    <property type="protein sequence ID" value="OFW55692.1"/>
    <property type="molecule type" value="Genomic_DNA"/>
</dbReference>
<dbReference type="InterPro" id="IPR011051">
    <property type="entry name" value="RmlC_Cupin_sf"/>
</dbReference>
<evidence type="ECO:0000313" key="2">
    <source>
        <dbReference type="EMBL" id="OFW55692.1"/>
    </source>
</evidence>
<organism evidence="2 3">
    <name type="scientific">Candidatus Solincola sediminis</name>
    <dbReference type="NCBI Taxonomy" id="1797199"/>
    <lineage>
        <taxon>Bacteria</taxon>
        <taxon>Bacillati</taxon>
        <taxon>Actinomycetota</taxon>
        <taxon>Candidatus Geothermincolia</taxon>
        <taxon>Candidatus Geothermincolales</taxon>
        <taxon>Candidatus Geothermincolaceae</taxon>
        <taxon>Candidatus Solincola</taxon>
    </lineage>
</organism>
<feature type="domain" description="ChrR-like cupin" evidence="1">
    <location>
        <begin position="6"/>
        <end position="104"/>
    </location>
</feature>
<reference evidence="2 3" key="1">
    <citation type="journal article" date="2016" name="Nat. Commun.">
        <title>Thousands of microbial genomes shed light on interconnected biogeochemical processes in an aquifer system.</title>
        <authorList>
            <person name="Anantharaman K."/>
            <person name="Brown C.T."/>
            <person name="Hug L.A."/>
            <person name="Sharon I."/>
            <person name="Castelle C.J."/>
            <person name="Probst A.J."/>
            <person name="Thomas B.C."/>
            <person name="Singh A."/>
            <person name="Wilkins M.J."/>
            <person name="Karaoz U."/>
            <person name="Brodie E.L."/>
            <person name="Williams K.H."/>
            <person name="Hubbard S.S."/>
            <person name="Banfield J.F."/>
        </authorList>
    </citation>
    <scope>NUCLEOTIDE SEQUENCE [LARGE SCALE GENOMIC DNA]</scope>
</reference>
<evidence type="ECO:0000259" key="1">
    <source>
        <dbReference type="Pfam" id="PF12973"/>
    </source>
</evidence>
<dbReference type="STRING" id="1797197.A2Y75_05785"/>
<dbReference type="Gene3D" id="2.60.120.10">
    <property type="entry name" value="Jelly Rolls"/>
    <property type="match status" value="1"/>
</dbReference>
<dbReference type="InterPro" id="IPR014710">
    <property type="entry name" value="RmlC-like_jellyroll"/>
</dbReference>
<sequence>MDIFKVHEENLEWVPADFPRAQMKVLYMDTRGGGQILLLHFDPYCDMPAHVHASSGEAAYVLEGELRQEGPEGEEVYPKGSFAFYPAGVDHGPYFTAEEGCTIISIFDGPLM</sequence>
<dbReference type="SUPFAM" id="SSF51182">
    <property type="entry name" value="RmlC-like cupins"/>
    <property type="match status" value="1"/>
</dbReference>